<feature type="non-terminal residue" evidence="1">
    <location>
        <position position="88"/>
    </location>
</feature>
<evidence type="ECO:0000313" key="2">
    <source>
        <dbReference type="Proteomes" id="UP001381693"/>
    </source>
</evidence>
<accession>A0AAN8ZUW8</accession>
<gene>
    <name evidence="1" type="ORF">SK128_004615</name>
</gene>
<dbReference type="EMBL" id="JAXCGZ010016235">
    <property type="protein sequence ID" value="KAK7069501.1"/>
    <property type="molecule type" value="Genomic_DNA"/>
</dbReference>
<dbReference type="Proteomes" id="UP001381693">
    <property type="component" value="Unassembled WGS sequence"/>
</dbReference>
<dbReference type="AlphaFoldDB" id="A0AAN8ZUW8"/>
<feature type="non-terminal residue" evidence="1">
    <location>
        <position position="1"/>
    </location>
</feature>
<protein>
    <submittedName>
        <fullName evidence="1">Uncharacterized protein</fullName>
    </submittedName>
</protein>
<comment type="caution">
    <text evidence="1">The sequence shown here is derived from an EMBL/GenBank/DDBJ whole genome shotgun (WGS) entry which is preliminary data.</text>
</comment>
<organism evidence="1 2">
    <name type="scientific">Halocaridina rubra</name>
    <name type="common">Hawaiian red shrimp</name>
    <dbReference type="NCBI Taxonomy" id="373956"/>
    <lineage>
        <taxon>Eukaryota</taxon>
        <taxon>Metazoa</taxon>
        <taxon>Ecdysozoa</taxon>
        <taxon>Arthropoda</taxon>
        <taxon>Crustacea</taxon>
        <taxon>Multicrustacea</taxon>
        <taxon>Malacostraca</taxon>
        <taxon>Eumalacostraca</taxon>
        <taxon>Eucarida</taxon>
        <taxon>Decapoda</taxon>
        <taxon>Pleocyemata</taxon>
        <taxon>Caridea</taxon>
        <taxon>Atyoidea</taxon>
        <taxon>Atyidae</taxon>
        <taxon>Halocaridina</taxon>
    </lineage>
</organism>
<proteinExistence type="predicted"/>
<reference evidence="1 2" key="1">
    <citation type="submission" date="2023-11" db="EMBL/GenBank/DDBJ databases">
        <title>Halocaridina rubra genome assembly.</title>
        <authorList>
            <person name="Smith C."/>
        </authorList>
    </citation>
    <scope>NUCLEOTIDE SEQUENCE [LARGE SCALE GENOMIC DNA]</scope>
    <source>
        <strain evidence="1">EP-1</strain>
        <tissue evidence="1">Whole</tissue>
    </source>
</reference>
<evidence type="ECO:0000313" key="1">
    <source>
        <dbReference type="EMBL" id="KAK7069501.1"/>
    </source>
</evidence>
<keyword evidence="2" id="KW-1185">Reference proteome</keyword>
<name>A0AAN8ZUW8_HALRR</name>
<sequence>KVLHPSPAPLYPVSEEFAALKDCKNAKKIMEKANAIDTDNYIPFCSTPENKATATPSSSASDMVCSRSSCSISSCSSPLSSPNMSAVR</sequence>